<dbReference type="InterPro" id="IPR016181">
    <property type="entry name" value="Acyl_CoA_acyltransferase"/>
</dbReference>
<accession>A0A8J9Z719</accession>
<dbReference type="CDD" id="cd04301">
    <property type="entry name" value="NAT_SF"/>
    <property type="match status" value="1"/>
</dbReference>
<dbReference type="PANTHER" id="PTHR47403">
    <property type="entry name" value="LOC100145250 PROTEIN"/>
    <property type="match status" value="1"/>
</dbReference>
<evidence type="ECO:0000313" key="3">
    <source>
        <dbReference type="Proteomes" id="UP000838412"/>
    </source>
</evidence>
<dbReference type="SUPFAM" id="SSF55729">
    <property type="entry name" value="Acyl-CoA N-acyltransferases (Nat)"/>
    <property type="match status" value="1"/>
</dbReference>
<feature type="domain" description="N-acetyltransferase" evidence="1">
    <location>
        <begin position="25"/>
        <end position="160"/>
    </location>
</feature>
<dbReference type="InterPro" id="IPR056483">
    <property type="entry name" value="Hisat_C"/>
</dbReference>
<dbReference type="PROSITE" id="PS51186">
    <property type="entry name" value="GNAT"/>
    <property type="match status" value="1"/>
</dbReference>
<gene>
    <name evidence="2" type="primary">Hypp8456</name>
    <name evidence="2" type="ORF">BLAG_LOCUS10146</name>
</gene>
<protein>
    <submittedName>
        <fullName evidence="2">Hypp8456 protein</fullName>
    </submittedName>
</protein>
<dbReference type="EMBL" id="OV696702">
    <property type="protein sequence ID" value="CAH1248850.1"/>
    <property type="molecule type" value="Genomic_DNA"/>
</dbReference>
<organism evidence="2 3">
    <name type="scientific">Branchiostoma lanceolatum</name>
    <name type="common">Common lancelet</name>
    <name type="synonym">Amphioxus lanceolatum</name>
    <dbReference type="NCBI Taxonomy" id="7740"/>
    <lineage>
        <taxon>Eukaryota</taxon>
        <taxon>Metazoa</taxon>
        <taxon>Chordata</taxon>
        <taxon>Cephalochordata</taxon>
        <taxon>Leptocardii</taxon>
        <taxon>Amphioxiformes</taxon>
        <taxon>Branchiostomatidae</taxon>
        <taxon>Branchiostoma</taxon>
    </lineage>
</organism>
<dbReference type="GO" id="GO:0016747">
    <property type="term" value="F:acyltransferase activity, transferring groups other than amino-acyl groups"/>
    <property type="evidence" value="ECO:0007669"/>
    <property type="project" value="InterPro"/>
</dbReference>
<dbReference type="Pfam" id="PF00583">
    <property type="entry name" value="Acetyltransf_1"/>
    <property type="match status" value="1"/>
</dbReference>
<name>A0A8J9Z719_BRALA</name>
<dbReference type="InterPro" id="IPR000182">
    <property type="entry name" value="GNAT_dom"/>
</dbReference>
<reference evidence="2" key="1">
    <citation type="submission" date="2022-01" db="EMBL/GenBank/DDBJ databases">
        <authorList>
            <person name="Braso-Vives M."/>
        </authorList>
    </citation>
    <scope>NUCLEOTIDE SEQUENCE</scope>
</reference>
<dbReference type="Gene3D" id="3.40.630.30">
    <property type="match status" value="1"/>
</dbReference>
<proteinExistence type="predicted"/>
<dbReference type="AlphaFoldDB" id="A0A8J9Z719"/>
<dbReference type="Proteomes" id="UP000838412">
    <property type="component" value="Chromosome 17"/>
</dbReference>
<evidence type="ECO:0000313" key="2">
    <source>
        <dbReference type="EMBL" id="CAH1248850.1"/>
    </source>
</evidence>
<dbReference type="Pfam" id="PF24066">
    <property type="entry name" value="Hisat_C"/>
    <property type="match status" value="1"/>
</dbReference>
<dbReference type="OrthoDB" id="10336646at2759"/>
<evidence type="ECO:0000259" key="1">
    <source>
        <dbReference type="PROSITE" id="PS51186"/>
    </source>
</evidence>
<sequence length="332" mass="37982">MIIKNLINIFYLYSNHHNMASVEGVTIRPALFEDLEKILQIDVAEEDLKNKEFDDLKDDLEDEDDFDDDETYLFLAETETEVIGFGMMEDIDKGGQGGIIVDMRVARTWRDAGVYEMMYEHLIDFAKKEEDIKYIRTSVNKFPEGTDVKEICKVEYIAFEGDVETLRETLKSVPAMEELPLSSVVDFKQRHMRLMLRPGVGENILTKGFFFADGDTYTLCKDNLYEVDEDSCVFVDNNKPIQSISFGSDVETDRAALYTIEVNTKNIELMKSHILKQMQSACVVAEGQIVFSVLTLGFEDEIRAFLAGIEGLEEAEQYKESVVWSKILLHSD</sequence>
<dbReference type="PANTHER" id="PTHR47403:SF6">
    <property type="entry name" value="N-ACETYLTRANSFERASE DOMAIN-CONTAINING PROTEIN"/>
    <property type="match status" value="1"/>
</dbReference>
<keyword evidence="3" id="KW-1185">Reference proteome</keyword>